<keyword evidence="5" id="KW-0808">Transferase</keyword>
<evidence type="ECO:0000256" key="3">
    <source>
        <dbReference type="ARBA" id="ARBA00022527"/>
    </source>
</evidence>
<evidence type="ECO:0000259" key="16">
    <source>
        <dbReference type="Pfam" id="PF08263"/>
    </source>
</evidence>
<evidence type="ECO:0000313" key="17">
    <source>
        <dbReference type="EMBL" id="KAG5582147.1"/>
    </source>
</evidence>
<evidence type="ECO:0000256" key="14">
    <source>
        <dbReference type="ARBA" id="ARBA00023180"/>
    </source>
</evidence>
<dbReference type="GO" id="GO:0005524">
    <property type="term" value="F:ATP binding"/>
    <property type="evidence" value="ECO:0007669"/>
    <property type="project" value="UniProtKB-KW"/>
</dbReference>
<evidence type="ECO:0000256" key="4">
    <source>
        <dbReference type="ARBA" id="ARBA00022614"/>
    </source>
</evidence>
<dbReference type="Pfam" id="PF00560">
    <property type="entry name" value="LRR_1"/>
    <property type="match status" value="6"/>
</dbReference>
<feature type="signal peptide" evidence="15">
    <location>
        <begin position="1"/>
        <end position="25"/>
    </location>
</feature>
<evidence type="ECO:0000256" key="8">
    <source>
        <dbReference type="ARBA" id="ARBA00022737"/>
    </source>
</evidence>
<dbReference type="InterPro" id="IPR032675">
    <property type="entry name" value="LRR_dom_sf"/>
</dbReference>
<dbReference type="AlphaFoldDB" id="A0A9J5X216"/>
<organism evidence="17 18">
    <name type="scientific">Solanum commersonii</name>
    <name type="common">Commerson's wild potato</name>
    <name type="synonym">Commerson's nightshade</name>
    <dbReference type="NCBI Taxonomy" id="4109"/>
    <lineage>
        <taxon>Eukaryota</taxon>
        <taxon>Viridiplantae</taxon>
        <taxon>Streptophyta</taxon>
        <taxon>Embryophyta</taxon>
        <taxon>Tracheophyta</taxon>
        <taxon>Spermatophyta</taxon>
        <taxon>Magnoliopsida</taxon>
        <taxon>eudicotyledons</taxon>
        <taxon>Gunneridae</taxon>
        <taxon>Pentapetalae</taxon>
        <taxon>asterids</taxon>
        <taxon>lamiids</taxon>
        <taxon>Solanales</taxon>
        <taxon>Solanaceae</taxon>
        <taxon>Solanoideae</taxon>
        <taxon>Solaneae</taxon>
        <taxon>Solanum</taxon>
    </lineage>
</organism>
<evidence type="ECO:0000256" key="11">
    <source>
        <dbReference type="ARBA" id="ARBA00022840"/>
    </source>
</evidence>
<evidence type="ECO:0000256" key="9">
    <source>
        <dbReference type="ARBA" id="ARBA00022741"/>
    </source>
</evidence>
<dbReference type="Proteomes" id="UP000824120">
    <property type="component" value="Chromosome 10"/>
</dbReference>
<dbReference type="EMBL" id="JACXVP010000010">
    <property type="protein sequence ID" value="KAG5582147.1"/>
    <property type="molecule type" value="Genomic_DNA"/>
</dbReference>
<keyword evidence="13" id="KW-0472">Membrane</keyword>
<evidence type="ECO:0000256" key="2">
    <source>
        <dbReference type="ARBA" id="ARBA00012513"/>
    </source>
</evidence>
<feature type="domain" description="Leucine-rich repeat-containing N-terminal plant-type" evidence="16">
    <location>
        <begin position="32"/>
        <end position="70"/>
    </location>
</feature>
<dbReference type="PANTHER" id="PTHR45974">
    <property type="entry name" value="RECEPTOR-LIKE PROTEIN 55"/>
    <property type="match status" value="1"/>
</dbReference>
<keyword evidence="18" id="KW-1185">Reference proteome</keyword>
<dbReference type="FunFam" id="3.80.10.10:FF:000383">
    <property type="entry name" value="Leucine-rich repeat receptor protein kinase EMS1"/>
    <property type="match status" value="1"/>
</dbReference>
<evidence type="ECO:0000313" key="18">
    <source>
        <dbReference type="Proteomes" id="UP000824120"/>
    </source>
</evidence>
<dbReference type="PRINTS" id="PR00019">
    <property type="entry name" value="LEURICHRPT"/>
</dbReference>
<dbReference type="GO" id="GO:0016020">
    <property type="term" value="C:membrane"/>
    <property type="evidence" value="ECO:0007669"/>
    <property type="project" value="UniProtKB-SubCell"/>
</dbReference>
<dbReference type="InterPro" id="IPR013210">
    <property type="entry name" value="LRR_N_plant-typ"/>
</dbReference>
<dbReference type="InterPro" id="IPR001611">
    <property type="entry name" value="Leu-rich_rpt"/>
</dbReference>
<keyword evidence="8" id="KW-0677">Repeat</keyword>
<dbReference type="FunFam" id="3.80.10.10:FF:000129">
    <property type="entry name" value="Leucine-rich repeat receptor-like kinase"/>
    <property type="match status" value="1"/>
</dbReference>
<dbReference type="SUPFAM" id="SSF52058">
    <property type="entry name" value="L domain-like"/>
    <property type="match status" value="1"/>
</dbReference>
<dbReference type="EC" id="2.7.11.1" evidence="2"/>
<proteinExistence type="predicted"/>
<evidence type="ECO:0000256" key="7">
    <source>
        <dbReference type="ARBA" id="ARBA00022729"/>
    </source>
</evidence>
<gene>
    <name evidence="17" type="ORF">H5410_052774</name>
</gene>
<keyword evidence="10" id="KW-0418">Kinase</keyword>
<dbReference type="GO" id="GO:0050832">
    <property type="term" value="P:defense response to fungus"/>
    <property type="evidence" value="ECO:0007669"/>
    <property type="project" value="UniProtKB-ARBA"/>
</dbReference>
<sequence>YLEMGKENAIILLIVVLSTCFFAYGQDMLTDPDEVTALEAIHGSLEDPVGYLRNWEKEKDPCTSWSFVHCLQNETEGYQHVQELRLMNLSLSGTLAPELGQLKHMEILNFMWNRISGSIPKEIGSITALRLLLLSGNQISGSLPEELGYLPNLNKFQLDLNDISGPIPKSFANLPKVAHFHMNNNSISGQIPPELSVLPRLQHFLLDNNNLSGYLPPELALMPNLTILYYLQLDNNNFEGSEVPASYSNMSKLFKLSLRNCNLQGTVPDLSTIPHLLYLDLSRNQLTGNIPSNKLSDNITTIILSGNMLNGSIPSNFSVLPNLQRLSLNNNRLSGFVPTTIWENKTFSPGAKLRLNFQRNFLSDISGILDPPPNVDIMVMGEKLVAMGDWGSSGDATNMWDRTASCIREAAREVLGVSKGNSSGHQGDFWWNDKVHVR</sequence>
<dbReference type="InterPro" id="IPR003591">
    <property type="entry name" value="Leu-rich_rpt_typical-subtyp"/>
</dbReference>
<protein>
    <recommendedName>
        <fullName evidence="2">non-specific serine/threonine protein kinase</fullName>
        <ecNumber evidence="2">2.7.11.1</ecNumber>
    </recommendedName>
</protein>
<dbReference type="PANTHER" id="PTHR45974:SF23">
    <property type="entry name" value="PROTEIN KINASE DOMAIN-CONTAINING PROTEIN"/>
    <property type="match status" value="1"/>
</dbReference>
<dbReference type="OrthoDB" id="2020077at2759"/>
<keyword evidence="11" id="KW-0067">ATP-binding</keyword>
<dbReference type="GO" id="GO:0004674">
    <property type="term" value="F:protein serine/threonine kinase activity"/>
    <property type="evidence" value="ECO:0007669"/>
    <property type="project" value="UniProtKB-KW"/>
</dbReference>
<evidence type="ECO:0000256" key="1">
    <source>
        <dbReference type="ARBA" id="ARBA00004167"/>
    </source>
</evidence>
<accession>A0A9J5X216</accession>
<comment type="caution">
    <text evidence="17">The sequence shown here is derived from an EMBL/GenBank/DDBJ whole genome shotgun (WGS) entry which is preliminary data.</text>
</comment>
<keyword evidence="4" id="KW-0433">Leucine-rich repeat</keyword>
<name>A0A9J5X216_SOLCO</name>
<keyword evidence="9" id="KW-0547">Nucleotide-binding</keyword>
<evidence type="ECO:0000256" key="6">
    <source>
        <dbReference type="ARBA" id="ARBA00022692"/>
    </source>
</evidence>
<keyword evidence="14" id="KW-0325">Glycoprotein</keyword>
<feature type="non-terminal residue" evidence="17">
    <location>
        <position position="438"/>
    </location>
</feature>
<evidence type="ECO:0000256" key="13">
    <source>
        <dbReference type="ARBA" id="ARBA00023136"/>
    </source>
</evidence>
<feature type="chain" id="PRO_5039909729" description="non-specific serine/threonine protein kinase" evidence="15">
    <location>
        <begin position="26"/>
        <end position="438"/>
    </location>
</feature>
<evidence type="ECO:0000256" key="15">
    <source>
        <dbReference type="SAM" id="SignalP"/>
    </source>
</evidence>
<evidence type="ECO:0000256" key="12">
    <source>
        <dbReference type="ARBA" id="ARBA00022989"/>
    </source>
</evidence>
<reference evidence="17 18" key="1">
    <citation type="submission" date="2020-09" db="EMBL/GenBank/DDBJ databases">
        <title>De no assembly of potato wild relative species, Solanum commersonii.</title>
        <authorList>
            <person name="Cho K."/>
        </authorList>
    </citation>
    <scope>NUCLEOTIDE SEQUENCE [LARGE SCALE GENOMIC DNA]</scope>
    <source>
        <strain evidence="17">LZ3.2</strain>
        <tissue evidence="17">Leaf</tissue>
    </source>
</reference>
<evidence type="ECO:0000256" key="10">
    <source>
        <dbReference type="ARBA" id="ARBA00022777"/>
    </source>
</evidence>
<dbReference type="Pfam" id="PF08263">
    <property type="entry name" value="LRRNT_2"/>
    <property type="match status" value="1"/>
</dbReference>
<dbReference type="Gene3D" id="3.80.10.10">
    <property type="entry name" value="Ribonuclease Inhibitor"/>
    <property type="match status" value="2"/>
</dbReference>
<keyword evidence="12" id="KW-1133">Transmembrane helix</keyword>
<dbReference type="SMART" id="SM00369">
    <property type="entry name" value="LRR_TYP"/>
    <property type="match status" value="4"/>
</dbReference>
<keyword evidence="3" id="KW-0723">Serine/threonine-protein kinase</keyword>
<keyword evidence="7 15" id="KW-0732">Signal</keyword>
<comment type="subcellular location">
    <subcellularLocation>
        <location evidence="1">Membrane</location>
        <topology evidence="1">Single-pass membrane protein</topology>
    </subcellularLocation>
</comment>
<evidence type="ECO:0000256" key="5">
    <source>
        <dbReference type="ARBA" id="ARBA00022679"/>
    </source>
</evidence>
<keyword evidence="6" id="KW-0812">Transmembrane</keyword>